<keyword evidence="6 10" id="KW-1133">Transmembrane helix</keyword>
<dbReference type="OrthoDB" id="9897281at2759"/>
<dbReference type="Pfam" id="PF00041">
    <property type="entry name" value="fn3"/>
    <property type="match status" value="1"/>
</dbReference>
<evidence type="ECO:0000256" key="9">
    <source>
        <dbReference type="ARBA" id="ARBA00023180"/>
    </source>
</evidence>
<keyword evidence="7 10" id="KW-0472">Membrane</keyword>
<dbReference type="PROSITE" id="PS50853">
    <property type="entry name" value="FN3"/>
    <property type="match status" value="3"/>
</dbReference>
<evidence type="ECO:0000256" key="8">
    <source>
        <dbReference type="ARBA" id="ARBA00023170"/>
    </source>
</evidence>
<dbReference type="AlphaFoldDB" id="A0A9D3THZ0"/>
<proteinExistence type="inferred from homology"/>
<name>A0A9D3THZ0_MEGAT</name>
<dbReference type="SUPFAM" id="SSF49265">
    <property type="entry name" value="Fibronectin type III"/>
    <property type="match status" value="3"/>
</dbReference>
<dbReference type="SMART" id="SM00060">
    <property type="entry name" value="FN3"/>
    <property type="match status" value="4"/>
</dbReference>
<feature type="domain" description="Fibronectin type-III" evidence="12">
    <location>
        <begin position="119"/>
        <end position="214"/>
    </location>
</feature>
<keyword evidence="3 10" id="KW-0812">Transmembrane</keyword>
<sequence>MDRCRKTWEVLFVCFLCWRTGCCMKVMCSGVLWVEPAGTVVPMGSELTVLCRSYSQQCGRRFSISLNQQPQTPLQVLSCSTVRLRLANVSTPRSELICRVSQGSLEQTVCGMVLLSGFPPEKPTGIRCFATKDSENVSCTWNKGRQTHILTSYSMTFQLKNGTQSFHVQSQNESVLCVPWSMFDRNGEYNVSVRAENDLGESASDVIPLSVADIVIPSTPKIIAVEFDNSSLSAVMCWNISELLGPWKTKVRLREARGDKDPWVEKQGTEESQGLLLLKGFKPLTQYEFQIQVCFAEGKSKCSEWSPSAWHMSPGTAPHRQLDVWRIFRGIQKDGTNRVTVLWKALTPEDYKDVMLGHEIVYQEGVRNGAVTSAGKSPPAALHIAQTRLAAPCMRDVVPAGEDRVFLTWDTYRHPTESVLFYIVQRQSHSLKMQWKKVAADHNSTHVEGLKPGVRFNVSLYAVTSVGASEPASKQIYSKEETPLSGPKVSVLTIEATRIWVQWEELDLDQQRGFITNYTIYMKKRRTGQQVTLAGSMSRRMWLVDVDAAFDLHVSASNSAGEGPLGEGVFCQLQNPLKDGSNIWLSLAIVGPLVILANLMCWNRRRIKRTCKTVGPQWLFEKFPRVENSTATKLLQEKERGDSDSSWQSVYNDPPITPVEIIPVEGTNWYPSPRAEENTDDVMVAAMPSQVEPETDLLLAERHGYKPQITDGALEEEVPEEEDPWLTPLHTGISPITDETDEAGAPYSPQVCGLLRGWLSDLAQDRSSTGLSTMGGIHFKGMPQALVSRESWLEEGPAVQGDSFEGQTLLPDELVRCLNSPTMEYGPFPQGIILHGTQNHH</sequence>
<comment type="caution">
    <text evidence="13">The sequence shown here is derived from an EMBL/GenBank/DDBJ whole genome shotgun (WGS) entry which is preliminary data.</text>
</comment>
<evidence type="ECO:0000256" key="7">
    <source>
        <dbReference type="ARBA" id="ARBA00023136"/>
    </source>
</evidence>
<evidence type="ECO:0000256" key="4">
    <source>
        <dbReference type="ARBA" id="ARBA00022729"/>
    </source>
</evidence>
<keyword evidence="4 11" id="KW-0732">Signal</keyword>
<dbReference type="GO" id="GO:0005886">
    <property type="term" value="C:plasma membrane"/>
    <property type="evidence" value="ECO:0007669"/>
    <property type="project" value="UniProtKB-ARBA"/>
</dbReference>
<evidence type="ECO:0000256" key="3">
    <source>
        <dbReference type="ARBA" id="ARBA00022692"/>
    </source>
</evidence>
<evidence type="ECO:0000313" key="14">
    <source>
        <dbReference type="Proteomes" id="UP001046870"/>
    </source>
</evidence>
<dbReference type="Proteomes" id="UP001046870">
    <property type="component" value="Chromosome 2"/>
</dbReference>
<dbReference type="InterPro" id="IPR013783">
    <property type="entry name" value="Ig-like_fold"/>
</dbReference>
<accession>A0A9D3THZ0</accession>
<dbReference type="EMBL" id="JAFDVH010000002">
    <property type="protein sequence ID" value="KAG7487625.1"/>
    <property type="molecule type" value="Genomic_DNA"/>
</dbReference>
<keyword evidence="9" id="KW-0325">Glycoprotein</keyword>
<dbReference type="InterPro" id="IPR036116">
    <property type="entry name" value="FN3_sf"/>
</dbReference>
<dbReference type="PANTHER" id="PTHR48423">
    <property type="entry name" value="INTERLEUKIN-27 RECEPTOR SUBUNIT ALPHA"/>
    <property type="match status" value="1"/>
</dbReference>
<reference evidence="13" key="1">
    <citation type="submission" date="2021-01" db="EMBL/GenBank/DDBJ databases">
        <authorList>
            <person name="Zahm M."/>
            <person name="Roques C."/>
            <person name="Cabau C."/>
            <person name="Klopp C."/>
            <person name="Donnadieu C."/>
            <person name="Jouanno E."/>
            <person name="Lampietro C."/>
            <person name="Louis A."/>
            <person name="Herpin A."/>
            <person name="Echchiki A."/>
            <person name="Berthelot C."/>
            <person name="Parey E."/>
            <person name="Roest-Crollius H."/>
            <person name="Braasch I."/>
            <person name="Postlethwait J."/>
            <person name="Bobe J."/>
            <person name="Montfort J."/>
            <person name="Bouchez O."/>
            <person name="Begum T."/>
            <person name="Mejri S."/>
            <person name="Adams A."/>
            <person name="Chen W.-J."/>
            <person name="Guiguen Y."/>
        </authorList>
    </citation>
    <scope>NUCLEOTIDE SEQUENCE</scope>
    <source>
        <strain evidence="13">YG-15Mar2019-1</strain>
        <tissue evidence="13">Brain</tissue>
    </source>
</reference>
<dbReference type="CDD" id="cd00063">
    <property type="entry name" value="FN3"/>
    <property type="match status" value="4"/>
</dbReference>
<keyword evidence="8" id="KW-0675">Receptor</keyword>
<evidence type="ECO:0000259" key="12">
    <source>
        <dbReference type="PROSITE" id="PS50853"/>
    </source>
</evidence>
<dbReference type="Gene3D" id="2.60.40.10">
    <property type="entry name" value="Immunoglobulins"/>
    <property type="match status" value="4"/>
</dbReference>
<organism evidence="13 14">
    <name type="scientific">Megalops atlanticus</name>
    <name type="common">Tarpon</name>
    <name type="synonym">Clupea gigantea</name>
    <dbReference type="NCBI Taxonomy" id="7932"/>
    <lineage>
        <taxon>Eukaryota</taxon>
        <taxon>Metazoa</taxon>
        <taxon>Chordata</taxon>
        <taxon>Craniata</taxon>
        <taxon>Vertebrata</taxon>
        <taxon>Euteleostomi</taxon>
        <taxon>Actinopterygii</taxon>
        <taxon>Neopterygii</taxon>
        <taxon>Teleostei</taxon>
        <taxon>Elopiformes</taxon>
        <taxon>Megalopidae</taxon>
        <taxon>Megalops</taxon>
    </lineage>
</organism>
<protein>
    <recommendedName>
        <fullName evidence="12">Fibronectin type-III domain-containing protein</fullName>
    </recommendedName>
</protein>
<gene>
    <name evidence="13" type="ORF">MATL_G00025500</name>
</gene>
<feature type="transmembrane region" description="Helical" evidence="10">
    <location>
        <begin position="583"/>
        <end position="602"/>
    </location>
</feature>
<feature type="signal peptide" evidence="11">
    <location>
        <begin position="1"/>
        <end position="23"/>
    </location>
</feature>
<feature type="chain" id="PRO_5039632300" description="Fibronectin type-III domain-containing protein" evidence="11">
    <location>
        <begin position="24"/>
        <end position="841"/>
    </location>
</feature>
<dbReference type="InterPro" id="IPR003961">
    <property type="entry name" value="FN3_dom"/>
</dbReference>
<evidence type="ECO:0000313" key="13">
    <source>
        <dbReference type="EMBL" id="KAG7487625.1"/>
    </source>
</evidence>
<keyword evidence="5" id="KW-0677">Repeat</keyword>
<evidence type="ECO:0000256" key="6">
    <source>
        <dbReference type="ARBA" id="ARBA00022989"/>
    </source>
</evidence>
<comment type="subcellular location">
    <subcellularLocation>
        <location evidence="1">Membrane</location>
        <topology evidence="1">Single-pass type I membrane protein</topology>
    </subcellularLocation>
</comment>
<feature type="domain" description="Fibronectin type-III" evidence="12">
    <location>
        <begin position="216"/>
        <end position="316"/>
    </location>
</feature>
<evidence type="ECO:0000256" key="2">
    <source>
        <dbReference type="ARBA" id="ARBA00008921"/>
    </source>
</evidence>
<dbReference type="PANTHER" id="PTHR48423:SF2">
    <property type="entry name" value="INTERLEUKIN-12 RECEPTOR SUBUNIT BETA-2"/>
    <property type="match status" value="1"/>
</dbReference>
<evidence type="ECO:0000256" key="1">
    <source>
        <dbReference type="ARBA" id="ARBA00004479"/>
    </source>
</evidence>
<feature type="domain" description="Fibronectin type-III" evidence="12">
    <location>
        <begin position="391"/>
        <end position="485"/>
    </location>
</feature>
<comment type="similarity">
    <text evidence="2">Belongs to the type I cytokine receptor family. Type 2 subfamily.</text>
</comment>
<keyword evidence="14" id="KW-1185">Reference proteome</keyword>
<evidence type="ECO:0000256" key="11">
    <source>
        <dbReference type="SAM" id="SignalP"/>
    </source>
</evidence>
<dbReference type="Pfam" id="PF25552">
    <property type="entry name" value="LIFR_D4"/>
    <property type="match status" value="1"/>
</dbReference>
<evidence type="ECO:0000256" key="10">
    <source>
        <dbReference type="SAM" id="Phobius"/>
    </source>
</evidence>
<evidence type="ECO:0000256" key="5">
    <source>
        <dbReference type="ARBA" id="ARBA00022737"/>
    </source>
</evidence>
<dbReference type="InterPro" id="IPR052672">
    <property type="entry name" value="Type1_Cytokine_Rcpt_Type2"/>
</dbReference>